<protein>
    <submittedName>
        <fullName evidence="2">Uncharacterized protein</fullName>
    </submittedName>
</protein>
<reference evidence="2" key="1">
    <citation type="submission" date="2019-10" db="EMBL/GenBank/DDBJ databases">
        <authorList>
            <person name="Zhang R."/>
            <person name="Pan Y."/>
            <person name="Wang J."/>
            <person name="Ma R."/>
            <person name="Yu S."/>
        </authorList>
    </citation>
    <scope>NUCLEOTIDE SEQUENCE</scope>
    <source>
        <strain evidence="2">LA-IB0</strain>
        <tissue evidence="2">Leaf</tissue>
    </source>
</reference>
<keyword evidence="3" id="KW-1185">Reference proteome</keyword>
<accession>A0AAV6XEL5</accession>
<evidence type="ECO:0000256" key="1">
    <source>
        <dbReference type="SAM" id="MobiDB-lite"/>
    </source>
</evidence>
<evidence type="ECO:0000313" key="2">
    <source>
        <dbReference type="EMBL" id="KAG8381381.1"/>
    </source>
</evidence>
<name>A0AAV6XEL5_9LAMI</name>
<dbReference type="InterPro" id="IPR045277">
    <property type="entry name" value="DRE1A-I"/>
</dbReference>
<feature type="compositionally biased region" description="Acidic residues" evidence="1">
    <location>
        <begin position="95"/>
        <end position="106"/>
    </location>
</feature>
<feature type="region of interest" description="Disordered" evidence="1">
    <location>
        <begin position="81"/>
        <end position="125"/>
    </location>
</feature>
<organism evidence="2 3">
    <name type="scientific">Buddleja alternifolia</name>
    <dbReference type="NCBI Taxonomy" id="168488"/>
    <lineage>
        <taxon>Eukaryota</taxon>
        <taxon>Viridiplantae</taxon>
        <taxon>Streptophyta</taxon>
        <taxon>Embryophyta</taxon>
        <taxon>Tracheophyta</taxon>
        <taxon>Spermatophyta</taxon>
        <taxon>Magnoliopsida</taxon>
        <taxon>eudicotyledons</taxon>
        <taxon>Gunneridae</taxon>
        <taxon>Pentapetalae</taxon>
        <taxon>asterids</taxon>
        <taxon>lamiids</taxon>
        <taxon>Lamiales</taxon>
        <taxon>Scrophulariaceae</taxon>
        <taxon>Buddlejeae</taxon>
        <taxon>Buddleja</taxon>
    </lineage>
</organism>
<dbReference type="Proteomes" id="UP000826271">
    <property type="component" value="Unassembled WGS sequence"/>
</dbReference>
<dbReference type="PANTHER" id="PTHR31839">
    <property type="entry name" value="DEHYDRATION-RESPONSIVE ELEMENT-BINDING PROTEIN 1D"/>
    <property type="match status" value="1"/>
</dbReference>
<dbReference type="AlphaFoldDB" id="A0AAV6XEL5"/>
<comment type="caution">
    <text evidence="2">The sequence shown here is derived from an EMBL/GenBank/DDBJ whole genome shotgun (WGS) entry which is preliminary data.</text>
</comment>
<dbReference type="GO" id="GO:0003700">
    <property type="term" value="F:DNA-binding transcription factor activity"/>
    <property type="evidence" value="ECO:0007669"/>
    <property type="project" value="InterPro"/>
</dbReference>
<evidence type="ECO:0000313" key="3">
    <source>
        <dbReference type="Proteomes" id="UP000826271"/>
    </source>
</evidence>
<dbReference type="EMBL" id="WHWC01000006">
    <property type="protein sequence ID" value="KAG8381381.1"/>
    <property type="molecule type" value="Genomic_DNA"/>
</dbReference>
<sequence length="155" mass="17435">MATRAHDVAAMALRGCLACLDIDSAWRLPVPASTDREVIQRATTEAAEAFLLKEKVAVAAEESLKNVFLMDDDSVQTFMDDEDASFPTAQTYKDEEGEGDKEDEEIEKERKTKKRCELDMSTPSERLSRLQKKFETVMTMCPPGQGRPREALLQM</sequence>
<gene>
    <name evidence="2" type="ORF">BUALT_Bualt06G0116300</name>
</gene>
<proteinExistence type="predicted"/>
<feature type="compositionally biased region" description="Basic and acidic residues" evidence="1">
    <location>
        <begin position="107"/>
        <end position="118"/>
    </location>
</feature>
<dbReference type="PANTHER" id="PTHR31839:SF2">
    <property type="entry name" value="DEHYDRATION-RESPONSIVE ELEMENT-BINDING PROTEIN 1D"/>
    <property type="match status" value="1"/>
</dbReference>